<dbReference type="PANTHER" id="PTHR36917:SF1">
    <property type="entry name" value="INNER MEMBRANE-SPANNING PROTEIN YCIB"/>
    <property type="match status" value="1"/>
</dbReference>
<feature type="transmembrane region" description="Helical" evidence="5">
    <location>
        <begin position="58"/>
        <end position="76"/>
    </location>
</feature>
<feature type="transmembrane region" description="Helical" evidence="5">
    <location>
        <begin position="180"/>
        <end position="198"/>
    </location>
</feature>
<keyword evidence="1 5" id="KW-1003">Cell membrane</keyword>
<feature type="transmembrane region" description="Helical" evidence="5">
    <location>
        <begin position="151"/>
        <end position="168"/>
    </location>
</feature>
<keyword evidence="2 5" id="KW-0812">Transmembrane</keyword>
<dbReference type="EMBL" id="CP146275">
    <property type="protein sequence ID" value="WWT33015.1"/>
    <property type="molecule type" value="Genomic_DNA"/>
</dbReference>
<dbReference type="PANTHER" id="PTHR36917">
    <property type="entry name" value="INTRACELLULAR SEPTATION PROTEIN A-RELATED"/>
    <property type="match status" value="1"/>
</dbReference>
<dbReference type="Pfam" id="PF04279">
    <property type="entry name" value="IspA"/>
    <property type="match status" value="1"/>
</dbReference>
<proteinExistence type="inferred from homology"/>
<organism evidence="6 7">
    <name type="scientific">Pelagibacterium nitratireducens</name>
    <dbReference type="NCBI Taxonomy" id="1046114"/>
    <lineage>
        <taxon>Bacteria</taxon>
        <taxon>Pseudomonadati</taxon>
        <taxon>Pseudomonadota</taxon>
        <taxon>Alphaproteobacteria</taxon>
        <taxon>Hyphomicrobiales</taxon>
        <taxon>Devosiaceae</taxon>
        <taxon>Pelagibacterium</taxon>
    </lineage>
</organism>
<dbReference type="HAMAP" id="MF_00189">
    <property type="entry name" value="YciB"/>
    <property type="match status" value="1"/>
</dbReference>
<keyword evidence="3 5" id="KW-1133">Transmembrane helix</keyword>
<feature type="transmembrane region" description="Helical" evidence="5">
    <location>
        <begin position="116"/>
        <end position="139"/>
    </location>
</feature>
<evidence type="ECO:0000256" key="5">
    <source>
        <dbReference type="HAMAP-Rule" id="MF_00189"/>
    </source>
</evidence>
<keyword evidence="5" id="KW-0997">Cell inner membrane</keyword>
<dbReference type="RefSeq" id="WP_338608439.1">
    <property type="nucleotide sequence ID" value="NZ_CP146275.1"/>
</dbReference>
<dbReference type="Proteomes" id="UP001369958">
    <property type="component" value="Chromosome"/>
</dbReference>
<name>A0ABZ2I029_9HYPH</name>
<accession>A0ABZ2I029</accession>
<protein>
    <recommendedName>
        <fullName evidence="5">Inner membrane-spanning protein YciB</fullName>
    </recommendedName>
</protein>
<evidence type="ECO:0000256" key="3">
    <source>
        <dbReference type="ARBA" id="ARBA00022989"/>
    </source>
</evidence>
<keyword evidence="7" id="KW-1185">Reference proteome</keyword>
<sequence>MAQSQPKPSEAGIEDIKPALTKLSLELGPLVVFFLVNAQGENILEAFPVLQTWFSQPIIFATAVFMVAMAISLVLSKLILKSIPVMPLVTGVVVLVFGGMTLYFQDALFIKLKPTITNVLFGSVLLGGLAFGHSLLRYVFGEVYKLQDRGWYLMTLRWGLFFFVLAAINEIVWRNFSDDFWVAFKVWGIMPLTMVFAMSQLPLLNRYAPHDEPAPSPVKTAAEGAQTEV</sequence>
<gene>
    <name evidence="5" type="primary">yciB</name>
    <name evidence="6" type="ORF">V6617_00635</name>
</gene>
<comment type="function">
    <text evidence="5">Plays a role in cell envelope biogenesis, maintenance of cell envelope integrity and membrane homeostasis.</text>
</comment>
<comment type="similarity">
    <text evidence="5">Belongs to the YciB family.</text>
</comment>
<dbReference type="NCBIfam" id="NF001323">
    <property type="entry name" value="PRK00259.1-1"/>
    <property type="match status" value="1"/>
</dbReference>
<evidence type="ECO:0000256" key="2">
    <source>
        <dbReference type="ARBA" id="ARBA00022692"/>
    </source>
</evidence>
<dbReference type="InterPro" id="IPR006008">
    <property type="entry name" value="YciB"/>
</dbReference>
<evidence type="ECO:0000313" key="7">
    <source>
        <dbReference type="Proteomes" id="UP001369958"/>
    </source>
</evidence>
<comment type="subcellular location">
    <subcellularLocation>
        <location evidence="5">Cell inner membrane</location>
        <topology evidence="5">Multi-pass membrane protein</topology>
    </subcellularLocation>
</comment>
<dbReference type="NCBIfam" id="TIGR00997">
    <property type="entry name" value="ispZ"/>
    <property type="match status" value="1"/>
</dbReference>
<evidence type="ECO:0000313" key="6">
    <source>
        <dbReference type="EMBL" id="WWT33015.1"/>
    </source>
</evidence>
<keyword evidence="4 5" id="KW-0472">Membrane</keyword>
<evidence type="ECO:0000256" key="4">
    <source>
        <dbReference type="ARBA" id="ARBA00023136"/>
    </source>
</evidence>
<feature type="transmembrane region" description="Helical" evidence="5">
    <location>
        <begin position="83"/>
        <end position="104"/>
    </location>
</feature>
<evidence type="ECO:0000256" key="1">
    <source>
        <dbReference type="ARBA" id="ARBA00022475"/>
    </source>
</evidence>
<reference evidence="6 7" key="1">
    <citation type="submission" date="2024-02" db="EMBL/GenBank/DDBJ databases">
        <title>Complete genome sequence of Pelagibacterium nitratireducens ZH15.</title>
        <authorList>
            <person name="Zhao L.H."/>
        </authorList>
    </citation>
    <scope>NUCLEOTIDE SEQUENCE [LARGE SCALE GENOMIC DNA]</scope>
    <source>
        <strain evidence="6 7">ZH15</strain>
    </source>
</reference>